<evidence type="ECO:0000256" key="13">
    <source>
        <dbReference type="ARBA" id="ARBA00048390"/>
    </source>
</evidence>
<comment type="subcellular location">
    <subcellularLocation>
        <location evidence="1">Cell membrane</location>
        <topology evidence="1">Multi-pass membrane protein</topology>
    </subcellularLocation>
</comment>
<keyword evidence="17" id="KW-1185">Reference proteome</keyword>
<evidence type="ECO:0000256" key="12">
    <source>
        <dbReference type="ARBA" id="ARBA00023136"/>
    </source>
</evidence>
<gene>
    <name evidence="16" type="ORF">ACFOMF_17910</name>
</gene>
<evidence type="ECO:0000313" key="17">
    <source>
        <dbReference type="Proteomes" id="UP001595630"/>
    </source>
</evidence>
<feature type="transmembrane region" description="Helical" evidence="15">
    <location>
        <begin position="48"/>
        <end position="69"/>
    </location>
</feature>
<dbReference type="PIRSF" id="PIRSF004638">
    <property type="entry name" value="UCP004638"/>
    <property type="match status" value="1"/>
</dbReference>
<comment type="caution">
    <text evidence="16">The sequence shown here is derived from an EMBL/GenBank/DDBJ whole genome shotgun (WGS) entry which is preliminary data.</text>
</comment>
<evidence type="ECO:0000256" key="14">
    <source>
        <dbReference type="PIRNR" id="PIRNR004638"/>
    </source>
</evidence>
<feature type="transmembrane region" description="Helical" evidence="15">
    <location>
        <begin position="112"/>
        <end position="133"/>
    </location>
</feature>
<evidence type="ECO:0000256" key="8">
    <source>
        <dbReference type="ARBA" id="ARBA00022723"/>
    </source>
</evidence>
<evidence type="ECO:0000256" key="4">
    <source>
        <dbReference type="ARBA" id="ARBA00017504"/>
    </source>
</evidence>
<evidence type="ECO:0000256" key="7">
    <source>
        <dbReference type="ARBA" id="ARBA00022692"/>
    </source>
</evidence>
<comment type="similarity">
    <text evidence="3 14">Belongs to the HemJ family.</text>
</comment>
<evidence type="ECO:0000256" key="9">
    <source>
        <dbReference type="ARBA" id="ARBA00022989"/>
    </source>
</evidence>
<comment type="cofactor">
    <cofactor evidence="14">
        <name>heme b</name>
        <dbReference type="ChEBI" id="CHEBI:60344"/>
    </cofactor>
    <text evidence="14">Binds 1 heme b (iron(II)-protoporphyrin IX) group per subunit.</text>
</comment>
<evidence type="ECO:0000256" key="3">
    <source>
        <dbReference type="ARBA" id="ARBA00006501"/>
    </source>
</evidence>
<dbReference type="PANTHER" id="PTHR40255">
    <property type="entry name" value="UPF0093 MEMBRANE PROTEIN SLR1790"/>
    <property type="match status" value="1"/>
</dbReference>
<accession>A0ABV7TAL9</accession>
<keyword evidence="12 14" id="KW-0472">Membrane</keyword>
<comment type="pathway">
    <text evidence="2 14">Porphyrin-containing compound metabolism; protoporphyrin-IX biosynthesis; protoporphyrin-IX from protoporphyrinogen-IX: step 1/1.</text>
</comment>
<evidence type="ECO:0000256" key="10">
    <source>
        <dbReference type="ARBA" id="ARBA00023002"/>
    </source>
</evidence>
<protein>
    <recommendedName>
        <fullName evidence="4 14">Protoporphyrinogen IX oxidase</fullName>
        <ecNumber evidence="14">1.3.99.-</ecNumber>
    </recommendedName>
</protein>
<evidence type="ECO:0000256" key="6">
    <source>
        <dbReference type="ARBA" id="ARBA00022617"/>
    </source>
</evidence>
<comment type="function">
    <text evidence="14">Catalyzes the oxidation of protoporphyrinogen IX to protoporphyrin IX.</text>
</comment>
<keyword evidence="7 15" id="KW-0812">Transmembrane</keyword>
<comment type="catalytic activity">
    <reaction evidence="13 14">
        <text>protoporphyrinogen IX + 3 A = protoporphyrin IX + 3 AH2</text>
        <dbReference type="Rhea" id="RHEA:62000"/>
        <dbReference type="ChEBI" id="CHEBI:13193"/>
        <dbReference type="ChEBI" id="CHEBI:17499"/>
        <dbReference type="ChEBI" id="CHEBI:57306"/>
        <dbReference type="ChEBI" id="CHEBI:57307"/>
    </reaction>
</comment>
<keyword evidence="9 15" id="KW-1133">Transmembrane helix</keyword>
<dbReference type="Pfam" id="PF03653">
    <property type="entry name" value="UPF0093"/>
    <property type="match status" value="1"/>
</dbReference>
<dbReference type="EC" id="1.3.99.-" evidence="14"/>
<name>A0ABV7TAL9_9GAMM</name>
<sequence>MPLLKLLHLASLICWCGILVYLPAMIAAGTRRNDQLFFRDHSHLTRMVFTLVGTPAALVAIGSGTAIILRDGVVAGWLVMKLTAVVGMTISHALCGVLLLRVERYPERSVRMPCFAVGTTIPLLIILTLWLVLAKPF</sequence>
<feature type="transmembrane region" description="Helical" evidence="15">
    <location>
        <begin position="75"/>
        <end position="100"/>
    </location>
</feature>
<evidence type="ECO:0000256" key="1">
    <source>
        <dbReference type="ARBA" id="ARBA00004651"/>
    </source>
</evidence>
<evidence type="ECO:0000313" key="16">
    <source>
        <dbReference type="EMBL" id="MFC3609647.1"/>
    </source>
</evidence>
<keyword evidence="8 14" id="KW-0479">Metal-binding</keyword>
<keyword evidence="6 14" id="KW-0349">Heme</keyword>
<evidence type="ECO:0000256" key="15">
    <source>
        <dbReference type="SAM" id="Phobius"/>
    </source>
</evidence>
<dbReference type="PANTHER" id="PTHR40255:SF1">
    <property type="entry name" value="PROTOPORPHYRINOGEN IX OXIDASE"/>
    <property type="match status" value="1"/>
</dbReference>
<dbReference type="InterPro" id="IPR005265">
    <property type="entry name" value="HemJ-like"/>
</dbReference>
<evidence type="ECO:0000256" key="2">
    <source>
        <dbReference type="ARBA" id="ARBA00005073"/>
    </source>
</evidence>
<proteinExistence type="inferred from homology"/>
<keyword evidence="5 14" id="KW-1003">Cell membrane</keyword>
<reference evidence="17" key="1">
    <citation type="journal article" date="2019" name="Int. J. Syst. Evol. Microbiol.">
        <title>The Global Catalogue of Microorganisms (GCM) 10K type strain sequencing project: providing services to taxonomists for standard genome sequencing and annotation.</title>
        <authorList>
            <consortium name="The Broad Institute Genomics Platform"/>
            <consortium name="The Broad Institute Genome Sequencing Center for Infectious Disease"/>
            <person name="Wu L."/>
            <person name="Ma J."/>
        </authorList>
    </citation>
    <scope>NUCLEOTIDE SEQUENCE [LARGE SCALE GENOMIC DNA]</scope>
    <source>
        <strain evidence="17">KCTC 42447</strain>
    </source>
</reference>
<keyword evidence="11 14" id="KW-0408">Iron</keyword>
<organism evidence="16 17">
    <name type="scientific">Stutzerimonas tarimensis</name>
    <dbReference type="NCBI Taxonomy" id="1507735"/>
    <lineage>
        <taxon>Bacteria</taxon>
        <taxon>Pseudomonadati</taxon>
        <taxon>Pseudomonadota</taxon>
        <taxon>Gammaproteobacteria</taxon>
        <taxon>Pseudomonadales</taxon>
        <taxon>Pseudomonadaceae</taxon>
        <taxon>Stutzerimonas</taxon>
    </lineage>
</organism>
<dbReference type="EMBL" id="JBHRXZ010000029">
    <property type="protein sequence ID" value="MFC3609647.1"/>
    <property type="molecule type" value="Genomic_DNA"/>
</dbReference>
<feature type="transmembrane region" description="Helical" evidence="15">
    <location>
        <begin position="6"/>
        <end position="27"/>
    </location>
</feature>
<dbReference type="Proteomes" id="UP001595630">
    <property type="component" value="Unassembled WGS sequence"/>
</dbReference>
<dbReference type="RefSeq" id="WP_386367436.1">
    <property type="nucleotide sequence ID" value="NZ_JBHRXZ010000029.1"/>
</dbReference>
<keyword evidence="10" id="KW-0560">Oxidoreductase</keyword>
<evidence type="ECO:0000256" key="11">
    <source>
        <dbReference type="ARBA" id="ARBA00023004"/>
    </source>
</evidence>
<evidence type="ECO:0000256" key="5">
    <source>
        <dbReference type="ARBA" id="ARBA00022475"/>
    </source>
</evidence>